<dbReference type="AlphaFoldDB" id="A0ABD3CW94"/>
<evidence type="ECO:0000256" key="2">
    <source>
        <dbReference type="ARBA" id="ARBA00010701"/>
    </source>
</evidence>
<reference evidence="11" key="1">
    <citation type="journal article" date="2024" name="IScience">
        <title>Strigolactones Initiate the Formation of Haustorium-like Structures in Castilleja.</title>
        <authorList>
            <person name="Buerger M."/>
            <person name="Peterson D."/>
            <person name="Chory J."/>
        </authorList>
    </citation>
    <scope>NUCLEOTIDE SEQUENCE [LARGE SCALE GENOMIC DNA]</scope>
</reference>
<protein>
    <submittedName>
        <fullName evidence="10">Dolichyl-diphosphooligosaccharide-protein glycosyltransferase subunit dad1</fullName>
        <ecNumber evidence="10">3.1.1.32</ecNumber>
    </submittedName>
</protein>
<evidence type="ECO:0000313" key="10">
    <source>
        <dbReference type="EMBL" id="KAL3634283.1"/>
    </source>
</evidence>
<evidence type="ECO:0000256" key="3">
    <source>
        <dbReference type="ARBA" id="ARBA00022528"/>
    </source>
</evidence>
<keyword evidence="11" id="KW-1185">Reference proteome</keyword>
<evidence type="ECO:0000256" key="7">
    <source>
        <dbReference type="ARBA" id="ARBA00022963"/>
    </source>
</evidence>
<evidence type="ECO:0000259" key="9">
    <source>
        <dbReference type="Pfam" id="PF01764"/>
    </source>
</evidence>
<keyword evidence="6" id="KW-0809">Transit peptide</keyword>
<sequence>MRLSTTKPLRACISPHSFTITNPTNKNNNLNLKVDEAPKTSEHLSVDSKLNGSSSYWLEHQTNYPTKLNKRWKDYQGFKNWEGLLDPLDDNLRSEIIRYGHFVESAYRSCDFDPSSSSYATCRYPKRKLLDESGLPQTGYQVTKNLIATSGIKLPGWVEQIPPWIAVRSSWIGYVAVCQDMKEISRLGRRDVVIAFRGTTTGLEWLENLRATLTPLPDFGSEPGTDSEPDSEPMVESGFLSLYTSSLKNRPSLQTLVRQEISRILEKYGDEPLSFTITGHSLGAALATLAAYDIKKSFGKSPMVTVISFAGPRVGNRSFRGSLEKQGTKILRIVNSDDLITKVPGFVEDDESDGFEKKISGGDAAAGLGGWVQKLVENTQWVYADVGCELRLSSRDSPYLDRINIATCHDLKTYLHLVDGFVSSNCPFRATARKMMNKIH</sequence>
<dbReference type="PANTHER" id="PTHR31403">
    <property type="entry name" value="PHOSPHOLIPASE A1-IBETA2, CHLOROPLASTIC"/>
    <property type="match status" value="1"/>
</dbReference>
<feature type="domain" description="Fungal lipase-type" evidence="9">
    <location>
        <begin position="193"/>
        <end position="346"/>
    </location>
</feature>
<evidence type="ECO:0000256" key="6">
    <source>
        <dbReference type="ARBA" id="ARBA00022946"/>
    </source>
</evidence>
<evidence type="ECO:0000256" key="5">
    <source>
        <dbReference type="ARBA" id="ARBA00022801"/>
    </source>
</evidence>
<dbReference type="CDD" id="cd00519">
    <property type="entry name" value="Lipase_3"/>
    <property type="match status" value="1"/>
</dbReference>
<dbReference type="InterPro" id="IPR029058">
    <property type="entry name" value="AB_hydrolase_fold"/>
</dbReference>
<dbReference type="Pfam" id="PF01764">
    <property type="entry name" value="Lipase_3"/>
    <property type="match status" value="1"/>
</dbReference>
<keyword evidence="7" id="KW-0442">Lipid degradation</keyword>
<dbReference type="Gene3D" id="3.40.50.1820">
    <property type="entry name" value="alpha/beta hydrolase"/>
    <property type="match status" value="1"/>
</dbReference>
<name>A0ABD3CW94_9LAMI</name>
<dbReference type="PANTHER" id="PTHR31403:SF54">
    <property type="entry name" value="PHOSPHOLIPASE A(1) DAD1, CHLOROPLASTIC"/>
    <property type="match status" value="1"/>
</dbReference>
<comment type="caution">
    <text evidence="10">The sequence shown here is derived from an EMBL/GenBank/DDBJ whole genome shotgun (WGS) entry which is preliminary data.</text>
</comment>
<keyword evidence="3" id="KW-0150">Chloroplast</keyword>
<dbReference type="SUPFAM" id="SSF53474">
    <property type="entry name" value="alpha/beta-Hydrolases"/>
    <property type="match status" value="1"/>
</dbReference>
<keyword evidence="5 10" id="KW-0378">Hydrolase</keyword>
<evidence type="ECO:0000313" key="11">
    <source>
        <dbReference type="Proteomes" id="UP001632038"/>
    </source>
</evidence>
<dbReference type="InterPro" id="IPR002921">
    <property type="entry name" value="Fungal_lipase-type"/>
</dbReference>
<evidence type="ECO:0000256" key="8">
    <source>
        <dbReference type="ARBA" id="ARBA00023098"/>
    </source>
</evidence>
<dbReference type="EMBL" id="JAVIJP010000028">
    <property type="protein sequence ID" value="KAL3634283.1"/>
    <property type="molecule type" value="Genomic_DNA"/>
</dbReference>
<organism evidence="10 11">
    <name type="scientific">Castilleja foliolosa</name>
    <dbReference type="NCBI Taxonomy" id="1961234"/>
    <lineage>
        <taxon>Eukaryota</taxon>
        <taxon>Viridiplantae</taxon>
        <taxon>Streptophyta</taxon>
        <taxon>Embryophyta</taxon>
        <taxon>Tracheophyta</taxon>
        <taxon>Spermatophyta</taxon>
        <taxon>Magnoliopsida</taxon>
        <taxon>eudicotyledons</taxon>
        <taxon>Gunneridae</taxon>
        <taxon>Pentapetalae</taxon>
        <taxon>asterids</taxon>
        <taxon>lamiids</taxon>
        <taxon>Lamiales</taxon>
        <taxon>Orobanchaceae</taxon>
        <taxon>Pedicularideae</taxon>
        <taxon>Castillejinae</taxon>
        <taxon>Castilleja</taxon>
    </lineage>
</organism>
<keyword evidence="4" id="KW-0934">Plastid</keyword>
<evidence type="ECO:0000256" key="4">
    <source>
        <dbReference type="ARBA" id="ARBA00022640"/>
    </source>
</evidence>
<accession>A0ABD3CW94</accession>
<dbReference type="GO" id="GO:0016042">
    <property type="term" value="P:lipid catabolic process"/>
    <property type="evidence" value="ECO:0007669"/>
    <property type="project" value="UniProtKB-KW"/>
</dbReference>
<comment type="subcellular location">
    <subcellularLocation>
        <location evidence="1">Plastid</location>
        <location evidence="1">Chloroplast</location>
    </subcellularLocation>
</comment>
<dbReference type="GO" id="GO:0047714">
    <property type="term" value="F:galactolipase activity"/>
    <property type="evidence" value="ECO:0007669"/>
    <property type="project" value="UniProtKB-ARBA"/>
</dbReference>
<comment type="similarity">
    <text evidence="2">Belongs to the AB hydrolase superfamily. Lipase family.</text>
</comment>
<keyword evidence="8" id="KW-0443">Lipid metabolism</keyword>
<dbReference type="Proteomes" id="UP001632038">
    <property type="component" value="Unassembled WGS sequence"/>
</dbReference>
<dbReference type="GO" id="GO:0009507">
    <property type="term" value="C:chloroplast"/>
    <property type="evidence" value="ECO:0007669"/>
    <property type="project" value="UniProtKB-SubCell"/>
</dbReference>
<gene>
    <name evidence="10" type="primary">DAD1_4</name>
    <name evidence="10" type="ORF">CASFOL_021337</name>
</gene>
<dbReference type="GO" id="GO:0008970">
    <property type="term" value="F:phospholipase A1 activity"/>
    <property type="evidence" value="ECO:0007669"/>
    <property type="project" value="UniProtKB-EC"/>
</dbReference>
<evidence type="ECO:0000256" key="1">
    <source>
        <dbReference type="ARBA" id="ARBA00004229"/>
    </source>
</evidence>
<dbReference type="EC" id="3.1.1.32" evidence="10"/>
<proteinExistence type="inferred from homology"/>